<dbReference type="Pfam" id="PF00989">
    <property type="entry name" value="PAS"/>
    <property type="match status" value="1"/>
</dbReference>
<dbReference type="SUPFAM" id="SSF55785">
    <property type="entry name" value="PYP-like sensor domain (PAS domain)"/>
    <property type="match status" value="1"/>
</dbReference>
<dbReference type="CDD" id="cd00009">
    <property type="entry name" value="AAA"/>
    <property type="match status" value="1"/>
</dbReference>
<comment type="caution">
    <text evidence="12">The sequence shown here is derived from an EMBL/GenBank/DDBJ whole genome shotgun (WGS) entry which is preliminary data.</text>
</comment>
<keyword evidence="4" id="KW-0805">Transcription regulation</keyword>
<dbReference type="InterPro" id="IPR000014">
    <property type="entry name" value="PAS"/>
</dbReference>
<dbReference type="PROSITE" id="PS00676">
    <property type="entry name" value="SIGMA54_INTERACT_2"/>
    <property type="match status" value="1"/>
</dbReference>
<keyword evidence="6" id="KW-0804">Transcription</keyword>
<dbReference type="InterPro" id="IPR025943">
    <property type="entry name" value="Sigma_54_int_dom_ATP-bd_2"/>
</dbReference>
<protein>
    <recommendedName>
        <fullName evidence="7">HTH-type transcriptional regulatory protein TyrR</fullName>
    </recommendedName>
</protein>
<keyword evidence="3" id="KW-0067">ATP-binding</keyword>
<dbReference type="InterPro" id="IPR013767">
    <property type="entry name" value="PAS_fold"/>
</dbReference>
<feature type="domain" description="PAS" evidence="10">
    <location>
        <begin position="107"/>
        <end position="159"/>
    </location>
</feature>
<dbReference type="Pfam" id="PF25601">
    <property type="entry name" value="AAA_lid_14"/>
    <property type="match status" value="1"/>
</dbReference>
<proteinExistence type="predicted"/>
<keyword evidence="13" id="KW-1185">Reference proteome</keyword>
<dbReference type="PANTHER" id="PTHR32071">
    <property type="entry name" value="TRANSCRIPTIONAL REGULATORY PROTEIN"/>
    <property type="match status" value="1"/>
</dbReference>
<dbReference type="InterPro" id="IPR030828">
    <property type="entry name" value="HTH_TyrR"/>
</dbReference>
<gene>
    <name evidence="12" type="ORF">ACFFIX_21105</name>
</gene>
<feature type="domain" description="Sigma-54 factor interaction" evidence="9">
    <location>
        <begin position="251"/>
        <end position="481"/>
    </location>
</feature>
<dbReference type="InterPro" id="IPR035965">
    <property type="entry name" value="PAS-like_dom_sf"/>
</dbReference>
<evidence type="ECO:0000256" key="2">
    <source>
        <dbReference type="ARBA" id="ARBA00022797"/>
    </source>
</evidence>
<dbReference type="PANTHER" id="PTHR32071:SF57">
    <property type="entry name" value="C4-DICARBOXYLATE TRANSPORT TRANSCRIPTIONAL REGULATORY PROTEIN DCTD"/>
    <property type="match status" value="1"/>
</dbReference>
<dbReference type="InterPro" id="IPR009057">
    <property type="entry name" value="Homeodomain-like_sf"/>
</dbReference>
<dbReference type="Gene3D" id="1.10.10.60">
    <property type="entry name" value="Homeodomain-like"/>
    <property type="match status" value="1"/>
</dbReference>
<evidence type="ECO:0000256" key="6">
    <source>
        <dbReference type="ARBA" id="ARBA00023163"/>
    </source>
</evidence>
<dbReference type="Gene3D" id="3.40.50.300">
    <property type="entry name" value="P-loop containing nucleotide triphosphate hydrolases"/>
    <property type="match status" value="1"/>
</dbReference>
<keyword evidence="5" id="KW-0238">DNA-binding</keyword>
<dbReference type="PROSITE" id="PS50113">
    <property type="entry name" value="PAC"/>
    <property type="match status" value="1"/>
</dbReference>
<dbReference type="PROSITE" id="PS00688">
    <property type="entry name" value="SIGMA54_INTERACT_3"/>
    <property type="match status" value="1"/>
</dbReference>
<dbReference type="SMART" id="SM00382">
    <property type="entry name" value="AAA"/>
    <property type="match status" value="1"/>
</dbReference>
<dbReference type="Proteomes" id="UP001589854">
    <property type="component" value="Unassembled WGS sequence"/>
</dbReference>
<accession>A0ABV6GJL1</accession>
<dbReference type="InterPro" id="IPR003593">
    <property type="entry name" value="AAA+_ATPase"/>
</dbReference>
<organism evidence="12 13">
    <name type="scientific">Metabacillus herbersteinensis</name>
    <dbReference type="NCBI Taxonomy" id="283816"/>
    <lineage>
        <taxon>Bacteria</taxon>
        <taxon>Bacillati</taxon>
        <taxon>Bacillota</taxon>
        <taxon>Bacilli</taxon>
        <taxon>Bacillales</taxon>
        <taxon>Bacillaceae</taxon>
        <taxon>Metabacillus</taxon>
    </lineage>
</organism>
<evidence type="ECO:0000256" key="1">
    <source>
        <dbReference type="ARBA" id="ARBA00022741"/>
    </source>
</evidence>
<dbReference type="PROSITE" id="PS00675">
    <property type="entry name" value="SIGMA54_INTERACT_1"/>
    <property type="match status" value="1"/>
</dbReference>
<dbReference type="Gene3D" id="3.30.450.20">
    <property type="entry name" value="PAS domain"/>
    <property type="match status" value="1"/>
</dbReference>
<dbReference type="InterPro" id="IPR025944">
    <property type="entry name" value="Sigma_54_int_dom_CS"/>
</dbReference>
<dbReference type="SUPFAM" id="SSF52540">
    <property type="entry name" value="P-loop containing nucleoside triphosphate hydrolases"/>
    <property type="match status" value="1"/>
</dbReference>
<dbReference type="Pfam" id="PF00158">
    <property type="entry name" value="Sigma54_activat"/>
    <property type="match status" value="1"/>
</dbReference>
<dbReference type="SUPFAM" id="SSF46689">
    <property type="entry name" value="Homeodomain-like"/>
    <property type="match status" value="1"/>
</dbReference>
<keyword evidence="1" id="KW-0547">Nucleotide-binding</keyword>
<evidence type="ECO:0000256" key="7">
    <source>
        <dbReference type="ARBA" id="ARBA00029500"/>
    </source>
</evidence>
<dbReference type="RefSeq" id="WP_378937627.1">
    <property type="nucleotide sequence ID" value="NZ_JBHLVO010000026.1"/>
</dbReference>
<evidence type="ECO:0000256" key="5">
    <source>
        <dbReference type="ARBA" id="ARBA00023125"/>
    </source>
</evidence>
<dbReference type="PROSITE" id="PS50045">
    <property type="entry name" value="SIGMA54_INTERACT_4"/>
    <property type="match status" value="1"/>
</dbReference>
<keyword evidence="8" id="KW-0175">Coiled coil</keyword>
<dbReference type="PROSITE" id="PS50112">
    <property type="entry name" value="PAS"/>
    <property type="match status" value="1"/>
</dbReference>
<dbReference type="Gene3D" id="1.10.8.60">
    <property type="match status" value="1"/>
</dbReference>
<evidence type="ECO:0000256" key="3">
    <source>
        <dbReference type="ARBA" id="ARBA00022840"/>
    </source>
</evidence>
<dbReference type="InterPro" id="IPR027417">
    <property type="entry name" value="P-loop_NTPase"/>
</dbReference>
<dbReference type="InterPro" id="IPR000700">
    <property type="entry name" value="PAS-assoc_C"/>
</dbReference>
<evidence type="ECO:0000313" key="13">
    <source>
        <dbReference type="Proteomes" id="UP001589854"/>
    </source>
</evidence>
<dbReference type="InterPro" id="IPR025662">
    <property type="entry name" value="Sigma_54_int_dom_ATP-bd_1"/>
</dbReference>
<dbReference type="SMART" id="SM00091">
    <property type="entry name" value="PAS"/>
    <property type="match status" value="1"/>
</dbReference>
<keyword evidence="2" id="KW-0058">Aromatic hydrocarbons catabolism</keyword>
<evidence type="ECO:0000256" key="8">
    <source>
        <dbReference type="SAM" id="Coils"/>
    </source>
</evidence>
<feature type="coiled-coil region" evidence="8">
    <location>
        <begin position="217"/>
        <end position="244"/>
    </location>
</feature>
<evidence type="ECO:0000256" key="4">
    <source>
        <dbReference type="ARBA" id="ARBA00023015"/>
    </source>
</evidence>
<dbReference type="InterPro" id="IPR058031">
    <property type="entry name" value="AAA_lid_NorR"/>
</dbReference>
<dbReference type="CDD" id="cd00130">
    <property type="entry name" value="PAS"/>
    <property type="match status" value="1"/>
</dbReference>
<sequence length="565" mass="64247">MISLETLREMPFCSIIVNARGIIISLSGLSDQKLSEKIKIGMLIQNGFEKWETEKHSKIVRAQVDSMHYLFLREILCTSNEDQFVFIGVKTSEIFEMQNEMKELEKLNRELDAIIENSYDGIYITDNKGVTLKTNSAIERITGIPKDYYIGKNVDALIERGILKNSVTYKVVKQKRTVSLVQYNYAGKETLITGNPVFNEEGEIEKVVTNIRDLSDLNELQAQLRKANELNTKYKQELDRLKSKPNQTEGIVIHSEQMRIIYDTAERIAHVDATVLILGDTGVGKDVLAKHIFQKSPRSKEGEFIKVNCGAIPPDLLESELFGYEGGAFTGANRKGKPGIFEMADKGILFLDEIGELPLSLQVKLLRVIQEKEIQRIGGTKPIKVDVRLIAATNRNLKEMVMNGSFREDLFYRLNVIPIVIPSLKERRDDVLPLLQLFLNIMNTRYSLNKELDAKLIEFLFSFDWPGNIRELSNLVERLVLTSPTNTIRIEDLPVEYRETGDIPHFAASSIVSLKDAVEMAEENVLALALKKYKNTYDLAKALDTSQPTIVRKLKKYNLKTEQHS</sequence>
<reference evidence="12 13" key="1">
    <citation type="submission" date="2024-09" db="EMBL/GenBank/DDBJ databases">
        <authorList>
            <person name="Sun Q."/>
            <person name="Mori K."/>
        </authorList>
    </citation>
    <scope>NUCLEOTIDE SEQUENCE [LARGE SCALE GENOMIC DNA]</scope>
    <source>
        <strain evidence="12 13">CCM 7228</strain>
    </source>
</reference>
<evidence type="ECO:0000313" key="12">
    <source>
        <dbReference type="EMBL" id="MFC0273887.1"/>
    </source>
</evidence>
<evidence type="ECO:0000259" key="11">
    <source>
        <dbReference type="PROSITE" id="PS50113"/>
    </source>
</evidence>
<name>A0ABV6GJL1_9BACI</name>
<dbReference type="InterPro" id="IPR002078">
    <property type="entry name" value="Sigma_54_int"/>
</dbReference>
<dbReference type="NCBIfam" id="TIGR00229">
    <property type="entry name" value="sensory_box"/>
    <property type="match status" value="1"/>
</dbReference>
<dbReference type="Pfam" id="PF18024">
    <property type="entry name" value="HTH_50"/>
    <property type="match status" value="1"/>
</dbReference>
<evidence type="ECO:0000259" key="10">
    <source>
        <dbReference type="PROSITE" id="PS50112"/>
    </source>
</evidence>
<evidence type="ECO:0000259" key="9">
    <source>
        <dbReference type="PROSITE" id="PS50045"/>
    </source>
</evidence>
<feature type="domain" description="PAC" evidence="11">
    <location>
        <begin position="174"/>
        <end position="226"/>
    </location>
</feature>
<dbReference type="EMBL" id="JBHLVO010000026">
    <property type="protein sequence ID" value="MFC0273887.1"/>
    <property type="molecule type" value="Genomic_DNA"/>
</dbReference>